<proteinExistence type="predicted"/>
<dbReference type="InterPro" id="IPR010982">
    <property type="entry name" value="Lambda_DNA-bd_dom_sf"/>
</dbReference>
<dbReference type="SUPFAM" id="SSF53822">
    <property type="entry name" value="Periplasmic binding protein-like I"/>
    <property type="match status" value="1"/>
</dbReference>
<evidence type="ECO:0000256" key="2">
    <source>
        <dbReference type="ARBA" id="ARBA00023125"/>
    </source>
</evidence>
<evidence type="ECO:0000256" key="1">
    <source>
        <dbReference type="ARBA" id="ARBA00023015"/>
    </source>
</evidence>
<dbReference type="RefSeq" id="WP_028528416.1">
    <property type="nucleotide sequence ID" value="NZ_CABLBR010000011.1"/>
</dbReference>
<dbReference type="PANTHER" id="PTHR30146:SF144">
    <property type="entry name" value="LACI-FAMILY TRANSCRIPTION REGULATOR"/>
    <property type="match status" value="1"/>
</dbReference>
<dbReference type="Pfam" id="PF00356">
    <property type="entry name" value="LacI"/>
    <property type="match status" value="1"/>
</dbReference>
<sequence>MENITINTIAKKANVSRGTVDRVLNGRPDVSDKTRKRVLEVIKELEYSPNVVAKALKSKNKKIQIGIIVSPKENLFGRDILKGILYAKDECAIYGVTINIYEMKGFEIDAQLAQIQNAIEDQVNGIALAPMEDTSIRNILKSIEDTIPIAFYNTDIEGVNRICYIGQDGNACGRVGGQLLGMLSGGKGDTAVLLGYKMIRAHLQREDGFSEYLKKDLPEMRLLGTFETREVDRIVYEICEDLFQNNDIKNIFMSGGGIDGLGQFLVDHKLSGKVNVVCTDYISRTAELLKNDVIHFAIGQQPFEQGYYSIKVLSDYLLSGTRPGNSELYTNLDIRIKENIDCCFSEGLLASKL</sequence>
<feature type="domain" description="HTH lacI-type" evidence="4">
    <location>
        <begin position="4"/>
        <end position="58"/>
    </location>
</feature>
<keyword evidence="6" id="KW-1185">Reference proteome</keyword>
<dbReference type="Proteomes" id="UP001060164">
    <property type="component" value="Chromosome"/>
</dbReference>
<protein>
    <submittedName>
        <fullName evidence="5">Substrate-binding domain-containing protein</fullName>
    </submittedName>
</protein>
<dbReference type="PROSITE" id="PS50932">
    <property type="entry name" value="HTH_LACI_2"/>
    <property type="match status" value="1"/>
</dbReference>
<keyword evidence="1" id="KW-0805">Transcription regulation</keyword>
<dbReference type="Gene3D" id="3.40.50.2300">
    <property type="match status" value="2"/>
</dbReference>
<keyword evidence="3" id="KW-0804">Transcription</keyword>
<dbReference type="PANTHER" id="PTHR30146">
    <property type="entry name" value="LACI-RELATED TRANSCRIPTIONAL REPRESSOR"/>
    <property type="match status" value="1"/>
</dbReference>
<evidence type="ECO:0000256" key="3">
    <source>
        <dbReference type="ARBA" id="ARBA00023163"/>
    </source>
</evidence>
<organism evidence="5 6">
    <name type="scientific">Ruminococcus gauvreauii</name>
    <dbReference type="NCBI Taxonomy" id="438033"/>
    <lineage>
        <taxon>Bacteria</taxon>
        <taxon>Bacillati</taxon>
        <taxon>Bacillota</taxon>
        <taxon>Clostridia</taxon>
        <taxon>Eubacteriales</taxon>
        <taxon>Oscillospiraceae</taxon>
        <taxon>Ruminococcus</taxon>
    </lineage>
</organism>
<dbReference type="Gene3D" id="1.10.260.40">
    <property type="entry name" value="lambda repressor-like DNA-binding domains"/>
    <property type="match status" value="1"/>
</dbReference>
<evidence type="ECO:0000259" key="4">
    <source>
        <dbReference type="PROSITE" id="PS50932"/>
    </source>
</evidence>
<dbReference type="EMBL" id="CP102290">
    <property type="protein sequence ID" value="UWP57914.1"/>
    <property type="molecule type" value="Genomic_DNA"/>
</dbReference>
<dbReference type="CDD" id="cd06307">
    <property type="entry name" value="PBP1_sugar_binding"/>
    <property type="match status" value="1"/>
</dbReference>
<dbReference type="CDD" id="cd01392">
    <property type="entry name" value="HTH_LacI"/>
    <property type="match status" value="1"/>
</dbReference>
<evidence type="ECO:0000313" key="6">
    <source>
        <dbReference type="Proteomes" id="UP001060164"/>
    </source>
</evidence>
<keyword evidence="2" id="KW-0238">DNA-binding</keyword>
<dbReference type="SMART" id="SM00354">
    <property type="entry name" value="HTH_LACI"/>
    <property type="match status" value="1"/>
</dbReference>
<reference evidence="5" key="1">
    <citation type="journal article" date="2022" name="Cell">
        <title>Design, construction, and in vivo augmentation of a complex gut microbiome.</title>
        <authorList>
            <person name="Cheng A.G."/>
            <person name="Ho P.Y."/>
            <person name="Aranda-Diaz A."/>
            <person name="Jain S."/>
            <person name="Yu F.B."/>
            <person name="Meng X."/>
            <person name="Wang M."/>
            <person name="Iakiviak M."/>
            <person name="Nagashima K."/>
            <person name="Zhao A."/>
            <person name="Murugkar P."/>
            <person name="Patil A."/>
            <person name="Atabakhsh K."/>
            <person name="Weakley A."/>
            <person name="Yan J."/>
            <person name="Brumbaugh A.R."/>
            <person name="Higginbottom S."/>
            <person name="Dimas A."/>
            <person name="Shiver A.L."/>
            <person name="Deutschbauer A."/>
            <person name="Neff N."/>
            <person name="Sonnenburg J.L."/>
            <person name="Huang K.C."/>
            <person name="Fischbach M.A."/>
        </authorList>
    </citation>
    <scope>NUCLEOTIDE SEQUENCE</scope>
    <source>
        <strain evidence="5">DSM 19829</strain>
    </source>
</reference>
<dbReference type="InterPro" id="IPR028082">
    <property type="entry name" value="Peripla_BP_I"/>
</dbReference>
<accession>A0ABY5VBK3</accession>
<dbReference type="InterPro" id="IPR000843">
    <property type="entry name" value="HTH_LacI"/>
</dbReference>
<name>A0ABY5VBK3_9FIRM</name>
<dbReference type="InterPro" id="IPR025997">
    <property type="entry name" value="SBP_2_dom"/>
</dbReference>
<evidence type="ECO:0000313" key="5">
    <source>
        <dbReference type="EMBL" id="UWP57914.1"/>
    </source>
</evidence>
<dbReference type="SUPFAM" id="SSF47413">
    <property type="entry name" value="lambda repressor-like DNA-binding domains"/>
    <property type="match status" value="1"/>
</dbReference>
<gene>
    <name evidence="5" type="ORF">NQ502_10925</name>
</gene>
<dbReference type="Pfam" id="PF13407">
    <property type="entry name" value="Peripla_BP_4"/>
    <property type="match status" value="1"/>
</dbReference>